<dbReference type="RefSeq" id="WP_338282031.1">
    <property type="nucleotide sequence ID" value="NZ_BTTX01000009.1"/>
</dbReference>
<dbReference type="Proteomes" id="UP001342631">
    <property type="component" value="Unassembled WGS sequence"/>
</dbReference>
<accession>A0ABQ6R3C0</accession>
<evidence type="ECO:0000256" key="1">
    <source>
        <dbReference type="SAM" id="Phobius"/>
    </source>
</evidence>
<dbReference type="EMBL" id="BTTX01000009">
    <property type="protein sequence ID" value="GMU10824.1"/>
    <property type="molecule type" value="Genomic_DNA"/>
</dbReference>
<protein>
    <recommendedName>
        <fullName evidence="4">DUF1440 domain-containing protein</fullName>
    </recommendedName>
</protein>
<keyword evidence="1" id="KW-0812">Transmembrane</keyword>
<comment type="caution">
    <text evidence="2">The sequence shown here is derived from an EMBL/GenBank/DDBJ whole genome shotgun (WGS) entry which is preliminary data.</text>
</comment>
<feature type="transmembrane region" description="Helical" evidence="1">
    <location>
        <begin position="143"/>
        <end position="165"/>
    </location>
</feature>
<name>A0ABQ6R3C0_9BACT</name>
<proteinExistence type="predicted"/>
<reference evidence="2 3" key="1">
    <citation type="journal article" date="2024" name="Arch. Microbiol.">
        <title>Corallococcus caeni sp. nov., a novel myxobacterium isolated from activated sludge.</title>
        <authorList>
            <person name="Tomita S."/>
            <person name="Nakai R."/>
            <person name="Kuroda K."/>
            <person name="Kurashita H."/>
            <person name="Hatamoto M."/>
            <person name="Yamaguchi T."/>
            <person name="Narihiro T."/>
        </authorList>
    </citation>
    <scope>NUCLEOTIDE SEQUENCE [LARGE SCALE GENOMIC DNA]</scope>
    <source>
        <strain evidence="2 3">NO1</strain>
    </source>
</reference>
<keyword evidence="1" id="KW-0472">Membrane</keyword>
<evidence type="ECO:0008006" key="4">
    <source>
        <dbReference type="Google" id="ProtNLM"/>
    </source>
</evidence>
<keyword evidence="3" id="KW-1185">Reference proteome</keyword>
<gene>
    <name evidence="2" type="ORF">ASNO1_70780</name>
</gene>
<organism evidence="2 3">
    <name type="scientific">Corallococcus caeni</name>
    <dbReference type="NCBI Taxonomy" id="3082388"/>
    <lineage>
        <taxon>Bacteria</taxon>
        <taxon>Pseudomonadati</taxon>
        <taxon>Myxococcota</taxon>
        <taxon>Myxococcia</taxon>
        <taxon>Myxococcales</taxon>
        <taxon>Cystobacterineae</taxon>
        <taxon>Myxococcaceae</taxon>
        <taxon>Corallococcus</taxon>
    </lineage>
</organism>
<feature type="transmembrane region" description="Helical" evidence="1">
    <location>
        <begin position="71"/>
        <end position="98"/>
    </location>
</feature>
<feature type="transmembrane region" description="Helical" evidence="1">
    <location>
        <begin position="29"/>
        <end position="51"/>
    </location>
</feature>
<keyword evidence="1" id="KW-1133">Transmembrane helix</keyword>
<feature type="transmembrane region" description="Helical" evidence="1">
    <location>
        <begin position="105"/>
        <end position="123"/>
    </location>
</feature>
<evidence type="ECO:0000313" key="3">
    <source>
        <dbReference type="Proteomes" id="UP001342631"/>
    </source>
</evidence>
<sequence>MRGGRKRTQAVDRAVEPWNVVRDAVLPGALAGTLGAFAMGVLGCAFSGVLHGEPWRPALLVSGLFFRDGSAHGALGVLLGLFIHLAVAGGLATGFALLLPRRGTAVAALCLGVLYGMGVWLMMTRLMLPFGSPPLAHEGASALLFLLHLAFGAALGTVPALRSVLTRADRLRRRLQLLKQQA</sequence>
<evidence type="ECO:0000313" key="2">
    <source>
        <dbReference type="EMBL" id="GMU10824.1"/>
    </source>
</evidence>